<keyword evidence="3" id="KW-1185">Reference proteome</keyword>
<evidence type="ECO:0000313" key="2">
    <source>
        <dbReference type="EMBL" id="EOB04866.1"/>
    </source>
</evidence>
<protein>
    <submittedName>
        <fullName evidence="2">Uncharacterized protein</fullName>
    </submittedName>
</protein>
<sequence length="233" mass="25970">MKKRSVHRQKTETRKKQKRKTTEHAVQDDECQLINMTSPRGSHEMPAKTPGYLLKDLKSKLLEVKRFLIYLQEYSRIGIAQSIDAAAEALCPQVQPLYGVTRCLQYSNLDFWKQQGNKAVILHVIDDKELLSVHGEGAARAGAPNANSKLLSGSRSLRGLGTVLLLELDTLGLMLKWGPQNAEEIPQGSQGFVNLLLNCRGNVLAMDFSSTPISHISFLSKKGHIDYADQDED</sequence>
<evidence type="ECO:0000313" key="3">
    <source>
        <dbReference type="Proteomes" id="UP000296049"/>
    </source>
</evidence>
<name>R0K493_ANAPL</name>
<proteinExistence type="predicted"/>
<dbReference type="EMBL" id="KB742739">
    <property type="protein sequence ID" value="EOB04866.1"/>
    <property type="molecule type" value="Genomic_DNA"/>
</dbReference>
<feature type="compositionally biased region" description="Basic and acidic residues" evidence="1">
    <location>
        <begin position="9"/>
        <end position="27"/>
    </location>
</feature>
<dbReference type="Proteomes" id="UP000296049">
    <property type="component" value="Unassembled WGS sequence"/>
</dbReference>
<reference evidence="3" key="1">
    <citation type="journal article" date="2013" name="Nat. Genet.">
        <title>The duck genome and transcriptome provide insight into an avian influenza virus reservoir species.</title>
        <authorList>
            <person name="Huang Y."/>
            <person name="Li Y."/>
            <person name="Burt D.W."/>
            <person name="Chen H."/>
            <person name="Zhang Y."/>
            <person name="Qian W."/>
            <person name="Kim H."/>
            <person name="Gan S."/>
            <person name="Zhao Y."/>
            <person name="Li J."/>
            <person name="Yi K."/>
            <person name="Feng H."/>
            <person name="Zhu P."/>
            <person name="Li B."/>
            <person name="Liu Q."/>
            <person name="Fairley S."/>
            <person name="Magor K.E."/>
            <person name="Du Z."/>
            <person name="Hu X."/>
            <person name="Goodman L."/>
            <person name="Tafer H."/>
            <person name="Vignal A."/>
            <person name="Lee T."/>
            <person name="Kim K.W."/>
            <person name="Sheng Z."/>
            <person name="An Y."/>
            <person name="Searle S."/>
            <person name="Herrero J."/>
            <person name="Groenen M.A."/>
            <person name="Crooijmans R.P."/>
            <person name="Faraut T."/>
            <person name="Cai Q."/>
            <person name="Webster R.G."/>
            <person name="Aldridge J.R."/>
            <person name="Warren W.C."/>
            <person name="Bartschat S."/>
            <person name="Kehr S."/>
            <person name="Marz M."/>
            <person name="Stadler P.F."/>
            <person name="Smith J."/>
            <person name="Kraus R.H."/>
            <person name="Zhao Y."/>
            <person name="Ren L."/>
            <person name="Fei J."/>
            <person name="Morisson M."/>
            <person name="Kaiser P."/>
            <person name="Griffin D.K."/>
            <person name="Rao M."/>
            <person name="Pitel F."/>
            <person name="Wang J."/>
            <person name="Li N."/>
        </authorList>
    </citation>
    <scope>NUCLEOTIDE SEQUENCE [LARGE SCALE GENOMIC DNA]</scope>
</reference>
<feature type="region of interest" description="Disordered" evidence="1">
    <location>
        <begin position="1"/>
        <end position="28"/>
    </location>
</feature>
<dbReference type="AlphaFoldDB" id="R0K493"/>
<gene>
    <name evidence="2" type="ORF">Anapl_14038</name>
</gene>
<accession>R0K493</accession>
<evidence type="ECO:0000256" key="1">
    <source>
        <dbReference type="SAM" id="MobiDB-lite"/>
    </source>
</evidence>
<organism evidence="2 3">
    <name type="scientific">Anas platyrhynchos</name>
    <name type="common">Mallard</name>
    <name type="synonym">Anas boschas</name>
    <dbReference type="NCBI Taxonomy" id="8839"/>
    <lineage>
        <taxon>Eukaryota</taxon>
        <taxon>Metazoa</taxon>
        <taxon>Chordata</taxon>
        <taxon>Craniata</taxon>
        <taxon>Vertebrata</taxon>
        <taxon>Euteleostomi</taxon>
        <taxon>Archelosauria</taxon>
        <taxon>Archosauria</taxon>
        <taxon>Dinosauria</taxon>
        <taxon>Saurischia</taxon>
        <taxon>Theropoda</taxon>
        <taxon>Coelurosauria</taxon>
        <taxon>Aves</taxon>
        <taxon>Neognathae</taxon>
        <taxon>Galloanserae</taxon>
        <taxon>Anseriformes</taxon>
        <taxon>Anatidae</taxon>
        <taxon>Anatinae</taxon>
        <taxon>Anas</taxon>
    </lineage>
</organism>